<dbReference type="RefSeq" id="WP_210852082.1">
    <property type="nucleotide sequence ID" value="NZ_JAGQDD010000002.1"/>
</dbReference>
<gene>
    <name evidence="4" type="ORF">KAK03_05000</name>
</gene>
<dbReference type="PANTHER" id="PTHR31005:SF8">
    <property type="entry name" value="DUF4139 DOMAIN-CONTAINING PROTEIN"/>
    <property type="match status" value="1"/>
</dbReference>
<keyword evidence="1" id="KW-0175">Coiled coil</keyword>
<name>A0A941BFW0_9BURK</name>
<evidence type="ECO:0000313" key="4">
    <source>
        <dbReference type="EMBL" id="MBQ0929838.1"/>
    </source>
</evidence>
<accession>A0A941BFW0</accession>
<evidence type="ECO:0000259" key="2">
    <source>
        <dbReference type="Pfam" id="PF13598"/>
    </source>
</evidence>
<feature type="coiled-coil region" evidence="1">
    <location>
        <begin position="145"/>
        <end position="179"/>
    </location>
</feature>
<evidence type="ECO:0000313" key="5">
    <source>
        <dbReference type="Proteomes" id="UP000676246"/>
    </source>
</evidence>
<dbReference type="InterPro" id="IPR011935">
    <property type="entry name" value="CHP02231"/>
</dbReference>
<protein>
    <submittedName>
        <fullName evidence="4">DUF4139 domain-containing protein</fullName>
    </submittedName>
</protein>
<proteinExistence type="predicted"/>
<keyword evidence="5" id="KW-1185">Reference proteome</keyword>
<reference evidence="4 5" key="1">
    <citation type="submission" date="2021-04" db="EMBL/GenBank/DDBJ databases">
        <title>The genome sequence of Ideonella sp. 3Y2.</title>
        <authorList>
            <person name="Liu Y."/>
        </authorList>
    </citation>
    <scope>NUCLEOTIDE SEQUENCE [LARGE SCALE GENOMIC DNA]</scope>
    <source>
        <strain evidence="4 5">3Y2</strain>
    </source>
</reference>
<evidence type="ECO:0000256" key="1">
    <source>
        <dbReference type="SAM" id="Coils"/>
    </source>
</evidence>
<dbReference type="PANTHER" id="PTHR31005">
    <property type="entry name" value="DUF4139 DOMAIN-CONTAINING PROTEIN"/>
    <property type="match status" value="1"/>
</dbReference>
<evidence type="ECO:0000259" key="3">
    <source>
        <dbReference type="Pfam" id="PF13600"/>
    </source>
</evidence>
<dbReference type="InterPro" id="IPR037291">
    <property type="entry name" value="DUF4139"/>
</dbReference>
<comment type="caution">
    <text evidence="4">The sequence shown here is derived from an EMBL/GenBank/DDBJ whole genome shotgun (WGS) entry which is preliminary data.</text>
</comment>
<dbReference type="Pfam" id="PF13598">
    <property type="entry name" value="DUF4139"/>
    <property type="match status" value="1"/>
</dbReference>
<dbReference type="InterPro" id="IPR025554">
    <property type="entry name" value="DUF4140"/>
</dbReference>
<dbReference type="NCBIfam" id="TIGR02231">
    <property type="entry name" value="mucoidy inhibitor MuiA family protein"/>
    <property type="match status" value="1"/>
</dbReference>
<dbReference type="AlphaFoldDB" id="A0A941BFW0"/>
<organism evidence="4 5">
    <name type="scientific">Ideonella alba</name>
    <dbReference type="NCBI Taxonomy" id="2824118"/>
    <lineage>
        <taxon>Bacteria</taxon>
        <taxon>Pseudomonadati</taxon>
        <taxon>Pseudomonadota</taxon>
        <taxon>Betaproteobacteria</taxon>
        <taxon>Burkholderiales</taxon>
        <taxon>Sphaerotilaceae</taxon>
        <taxon>Ideonella</taxon>
    </lineage>
</organism>
<dbReference type="Proteomes" id="UP000676246">
    <property type="component" value="Unassembled WGS sequence"/>
</dbReference>
<feature type="domain" description="DUF4139" evidence="2">
    <location>
        <begin position="198"/>
        <end position="508"/>
    </location>
</feature>
<sequence length="516" mass="55836">MTLWAPQAGAQTAPIERVTVYPGLAEVERVARVAPGSRELVLDCLSAQFDMGSLRLEPDAALRTGAVTALNRPREQAPECQATPLDARVRALEDKLAALDAEHEGHALALGYLRALAPADAASAPRVPAPAGNLAAQLAAMQKAGQTALNEQHRIEREREALRRELSPLKAERDRLLQQGGEVRQLRIAVAASAEATLRLRYQVAGPTWAPAYRAQLDTTAGQLEIERLAQVLQRSGEDWRGVALTLSTGSPRGATAGPQPRPWTLALREPLPPRNGPQGASLKAAPMAMDAAPAAPPPDGLDFAVQMQEGEFATAFNLPGKVDIGSGAERVALSLGRQRFTATLLVQAVPAQDASAWLLAELPRPAGIWPDGPLQLLRDGQAVGSATLRLGQRATLSLPFGRDDKLRVQELQPPAQQASSGFIGARSERRVARRYELENRHATPIELRVLESSPVSTDERVQVDKRFEPAPASQAWQDEAGIVAWQRRLSPGERWALQADYLISWPKDQPLAERR</sequence>
<feature type="domain" description="DUF4140" evidence="3">
    <location>
        <begin position="18"/>
        <end position="109"/>
    </location>
</feature>
<dbReference type="Pfam" id="PF13600">
    <property type="entry name" value="DUF4140"/>
    <property type="match status" value="1"/>
</dbReference>
<dbReference type="EMBL" id="JAGQDD010000002">
    <property type="protein sequence ID" value="MBQ0929838.1"/>
    <property type="molecule type" value="Genomic_DNA"/>
</dbReference>